<keyword evidence="5" id="KW-0472">Membrane</keyword>
<dbReference type="Proteomes" id="UP000281553">
    <property type="component" value="Unassembled WGS sequence"/>
</dbReference>
<dbReference type="PANTHER" id="PTHR14499:SF136">
    <property type="entry name" value="GH08630P"/>
    <property type="match status" value="1"/>
</dbReference>
<keyword evidence="4" id="KW-0597">Phosphoprotein</keyword>
<name>A0A3P7M076_DIBLA</name>
<gene>
    <name evidence="8" type="ORF">DILT_LOCUS7592</name>
</gene>
<organism evidence="8 9">
    <name type="scientific">Dibothriocephalus latus</name>
    <name type="common">Fish tapeworm</name>
    <name type="synonym">Diphyllobothrium latum</name>
    <dbReference type="NCBI Taxonomy" id="60516"/>
    <lineage>
        <taxon>Eukaryota</taxon>
        <taxon>Metazoa</taxon>
        <taxon>Spiralia</taxon>
        <taxon>Lophotrochozoa</taxon>
        <taxon>Platyhelminthes</taxon>
        <taxon>Cestoda</taxon>
        <taxon>Eucestoda</taxon>
        <taxon>Diphyllobothriidea</taxon>
        <taxon>Diphyllobothriidae</taxon>
        <taxon>Dibothriocephalus</taxon>
    </lineage>
</organism>
<keyword evidence="3" id="KW-1003">Cell membrane</keyword>
<accession>A0A3P7M076</accession>
<dbReference type="EMBL" id="UYRU01052200">
    <property type="protein sequence ID" value="VDN11761.1"/>
    <property type="molecule type" value="Genomic_DNA"/>
</dbReference>
<keyword evidence="9" id="KW-1185">Reference proteome</keyword>
<feature type="domain" description="KCTD8/12/16 H1" evidence="7">
    <location>
        <begin position="11"/>
        <end position="132"/>
    </location>
</feature>
<protein>
    <recommendedName>
        <fullName evidence="7">KCTD8/12/16 H1 domain-containing protein</fullName>
    </recommendedName>
</protein>
<comment type="subcellular location">
    <subcellularLocation>
        <location evidence="1">Cell membrane</location>
    </subcellularLocation>
    <subcellularLocation>
        <location evidence="2">Cell projection</location>
        <location evidence="2">Neuron projection</location>
    </subcellularLocation>
</comment>
<evidence type="ECO:0000256" key="4">
    <source>
        <dbReference type="ARBA" id="ARBA00022553"/>
    </source>
</evidence>
<evidence type="ECO:0000259" key="7">
    <source>
        <dbReference type="Pfam" id="PF23110"/>
    </source>
</evidence>
<evidence type="ECO:0000256" key="6">
    <source>
        <dbReference type="ARBA" id="ARBA00023273"/>
    </source>
</evidence>
<evidence type="ECO:0000256" key="1">
    <source>
        <dbReference type="ARBA" id="ARBA00004236"/>
    </source>
</evidence>
<dbReference type="CDD" id="cd22204">
    <property type="entry name" value="H1_KCTD12-like"/>
    <property type="match status" value="1"/>
</dbReference>
<dbReference type="PANTHER" id="PTHR14499">
    <property type="entry name" value="POTASSIUM CHANNEL TETRAMERIZATION DOMAIN-CONTAINING"/>
    <property type="match status" value="1"/>
</dbReference>
<dbReference type="GO" id="GO:0005886">
    <property type="term" value="C:plasma membrane"/>
    <property type="evidence" value="ECO:0007669"/>
    <property type="project" value="UniProtKB-SubCell"/>
</dbReference>
<dbReference type="GO" id="GO:0043005">
    <property type="term" value="C:neuron projection"/>
    <property type="evidence" value="ECO:0007669"/>
    <property type="project" value="UniProtKB-SubCell"/>
</dbReference>
<evidence type="ECO:0000256" key="3">
    <source>
        <dbReference type="ARBA" id="ARBA00022475"/>
    </source>
</evidence>
<dbReference type="OrthoDB" id="2414723at2759"/>
<reference evidence="8 9" key="1">
    <citation type="submission" date="2018-11" db="EMBL/GenBank/DDBJ databases">
        <authorList>
            <consortium name="Pathogen Informatics"/>
        </authorList>
    </citation>
    <scope>NUCLEOTIDE SEQUENCE [LARGE SCALE GENOMIC DNA]</scope>
</reference>
<keyword evidence="6" id="KW-0966">Cell projection</keyword>
<dbReference type="Pfam" id="PF23110">
    <property type="entry name" value="H1_KCTD8_12_16"/>
    <property type="match status" value="1"/>
</dbReference>
<dbReference type="AlphaFoldDB" id="A0A3P7M076"/>
<sequence>MDRRASISPCTITLSYRGMIQAARDNLADVQFRKIMRILISGKSSVCREVFGSTLNESRAPDCGVEVDRYTSRYYLTHNALEMAFDKLLEAGFTLVGCCGEASTTNSSQKIKPTADVDEGRYQFFHEFYFVR</sequence>
<evidence type="ECO:0000256" key="2">
    <source>
        <dbReference type="ARBA" id="ARBA00004487"/>
    </source>
</evidence>
<evidence type="ECO:0000313" key="9">
    <source>
        <dbReference type="Proteomes" id="UP000281553"/>
    </source>
</evidence>
<dbReference type="InterPro" id="IPR057093">
    <property type="entry name" value="H1_KCTD8_12_16"/>
</dbReference>
<evidence type="ECO:0000313" key="8">
    <source>
        <dbReference type="EMBL" id="VDN11761.1"/>
    </source>
</evidence>
<proteinExistence type="predicted"/>
<evidence type="ECO:0000256" key="5">
    <source>
        <dbReference type="ARBA" id="ARBA00023136"/>
    </source>
</evidence>